<dbReference type="AlphaFoldDB" id="A0A4Q2DXU3"/>
<dbReference type="GO" id="GO:0005737">
    <property type="term" value="C:cytoplasm"/>
    <property type="evidence" value="ECO:0007669"/>
    <property type="project" value="TreeGrafter"/>
</dbReference>
<dbReference type="InterPro" id="IPR008271">
    <property type="entry name" value="Ser/Thr_kinase_AS"/>
</dbReference>
<dbReference type="OrthoDB" id="122279at2759"/>
<evidence type="ECO:0000313" key="2">
    <source>
        <dbReference type="EMBL" id="RXW24302.1"/>
    </source>
</evidence>
<dbReference type="SUPFAM" id="SSF56112">
    <property type="entry name" value="Protein kinase-like (PK-like)"/>
    <property type="match status" value="1"/>
</dbReference>
<dbReference type="STRING" id="2316362.A0A4Q2DXU3"/>
<organism evidence="2 3">
    <name type="scientific">Candolleomyces aberdarensis</name>
    <dbReference type="NCBI Taxonomy" id="2316362"/>
    <lineage>
        <taxon>Eukaryota</taxon>
        <taxon>Fungi</taxon>
        <taxon>Dikarya</taxon>
        <taxon>Basidiomycota</taxon>
        <taxon>Agaricomycotina</taxon>
        <taxon>Agaricomycetes</taxon>
        <taxon>Agaricomycetidae</taxon>
        <taxon>Agaricales</taxon>
        <taxon>Agaricineae</taxon>
        <taxon>Psathyrellaceae</taxon>
        <taxon>Candolleomyces</taxon>
    </lineage>
</organism>
<comment type="caution">
    <text evidence="2">The sequence shown here is derived from an EMBL/GenBank/DDBJ whole genome shotgun (WGS) entry which is preliminary data.</text>
</comment>
<dbReference type="GO" id="GO:0007165">
    <property type="term" value="P:signal transduction"/>
    <property type="evidence" value="ECO:0007669"/>
    <property type="project" value="TreeGrafter"/>
</dbReference>
<dbReference type="InterPro" id="IPR000719">
    <property type="entry name" value="Prot_kinase_dom"/>
</dbReference>
<dbReference type="PROSITE" id="PS00108">
    <property type="entry name" value="PROTEIN_KINASE_ST"/>
    <property type="match status" value="1"/>
</dbReference>
<reference evidence="2 3" key="1">
    <citation type="submission" date="2019-01" db="EMBL/GenBank/DDBJ databases">
        <title>Draft genome sequence of Psathyrella aberdarensis IHI B618.</title>
        <authorList>
            <person name="Buettner E."/>
            <person name="Kellner H."/>
        </authorList>
    </citation>
    <scope>NUCLEOTIDE SEQUENCE [LARGE SCALE GENOMIC DNA]</scope>
    <source>
        <strain evidence="2 3">IHI B618</strain>
    </source>
</reference>
<dbReference type="Proteomes" id="UP000290288">
    <property type="component" value="Unassembled WGS sequence"/>
</dbReference>
<dbReference type="Pfam" id="PF00069">
    <property type="entry name" value="Pkinase"/>
    <property type="match status" value="1"/>
</dbReference>
<dbReference type="PANTHER" id="PTHR23257:SF963">
    <property type="entry name" value="AT08303P"/>
    <property type="match status" value="1"/>
</dbReference>
<dbReference type="GO" id="GO:0004672">
    <property type="term" value="F:protein kinase activity"/>
    <property type="evidence" value="ECO:0007669"/>
    <property type="project" value="InterPro"/>
</dbReference>
<gene>
    <name evidence="2" type="ORF">EST38_g1565</name>
</gene>
<dbReference type="InterPro" id="IPR050167">
    <property type="entry name" value="Ser_Thr_protein_kinase"/>
</dbReference>
<proteinExistence type="predicted"/>
<dbReference type="PROSITE" id="PS50011">
    <property type="entry name" value="PROTEIN_KINASE_DOM"/>
    <property type="match status" value="1"/>
</dbReference>
<sequence length="462" mass="52777">MLQELVPLISSDPFITPIQDGQQYPFDQLDEALKNLDASGYQPTFEEGHQDLFYVLESIVSTKKFYRHLLLYRGEHAQKPINALQWVSGVSSVRPFPKLIILEFLCVHPSLEGLLKRKFMQALLRLSKRAKLFPESFSLTGVEIGEVVIQTPSIDIFRGLYGGREVCLKKYRVLRQSQSNAIREDLVELLIRETIIWYNHRHPNLLPFEGIFQTDSDFGKVYLVSPFLANGTTVEYLKRYPNVERRLLLLDVLSGLSYLHRNNIVHGDIKGANVLVDSEGRACLADLGLSRLTDAEILTWTSIQSTIPPWGSLLWLAPELMSAQLQYQEHFPSPTTYSDIYAFGCLAYEESCTTTYLPTSSLVLTLLQIFTGLLPFAELSTHGRKYSWQIHGMILTEVVKRGRRPLKPAVDSPAYLCYGLTDGIWDMMEKCWDREVRRRPSADELSKLPFLVDVLDDRLAQE</sequence>
<dbReference type="InterPro" id="IPR011009">
    <property type="entry name" value="Kinase-like_dom_sf"/>
</dbReference>
<dbReference type="SMART" id="SM00220">
    <property type="entry name" value="S_TKc"/>
    <property type="match status" value="1"/>
</dbReference>
<feature type="domain" description="Protein kinase" evidence="1">
    <location>
        <begin position="133"/>
        <end position="451"/>
    </location>
</feature>
<name>A0A4Q2DXU3_9AGAR</name>
<keyword evidence="3" id="KW-1185">Reference proteome</keyword>
<accession>A0A4Q2DXU3</accession>
<dbReference type="PANTHER" id="PTHR23257">
    <property type="entry name" value="SERINE-THREONINE PROTEIN KINASE"/>
    <property type="match status" value="1"/>
</dbReference>
<dbReference type="GO" id="GO:0005524">
    <property type="term" value="F:ATP binding"/>
    <property type="evidence" value="ECO:0007669"/>
    <property type="project" value="InterPro"/>
</dbReference>
<evidence type="ECO:0000313" key="3">
    <source>
        <dbReference type="Proteomes" id="UP000290288"/>
    </source>
</evidence>
<protein>
    <recommendedName>
        <fullName evidence="1">Protein kinase domain-containing protein</fullName>
    </recommendedName>
</protein>
<evidence type="ECO:0000259" key="1">
    <source>
        <dbReference type="PROSITE" id="PS50011"/>
    </source>
</evidence>
<dbReference type="EMBL" id="SDEE01000022">
    <property type="protein sequence ID" value="RXW24302.1"/>
    <property type="molecule type" value="Genomic_DNA"/>
</dbReference>
<dbReference type="Gene3D" id="1.10.510.10">
    <property type="entry name" value="Transferase(Phosphotransferase) domain 1"/>
    <property type="match status" value="1"/>
</dbReference>